<dbReference type="NCBIfam" id="NF037970">
    <property type="entry name" value="vanZ_1"/>
    <property type="match status" value="1"/>
</dbReference>
<accession>A0A2V2FK33</accession>
<dbReference type="InterPro" id="IPR006976">
    <property type="entry name" value="VanZ-like"/>
</dbReference>
<name>A0A2V2FK33_9FIRM</name>
<protein>
    <submittedName>
        <fullName evidence="2">VanZ family protein</fullName>
    </submittedName>
</protein>
<dbReference type="AlphaFoldDB" id="A0A2V2FK33"/>
<dbReference type="PANTHER" id="PTHR28008">
    <property type="entry name" value="DOMAIN PROTEIN, PUTATIVE (AFU_ORTHOLOGUE AFUA_3G10980)-RELATED"/>
    <property type="match status" value="1"/>
</dbReference>
<evidence type="ECO:0000259" key="1">
    <source>
        <dbReference type="Pfam" id="PF04892"/>
    </source>
</evidence>
<evidence type="ECO:0000313" key="2">
    <source>
        <dbReference type="EMBL" id="PXX78188.1"/>
    </source>
</evidence>
<dbReference type="OrthoDB" id="291892at2"/>
<keyword evidence="3" id="KW-1185">Reference proteome</keyword>
<dbReference type="Pfam" id="PF04892">
    <property type="entry name" value="VanZ"/>
    <property type="match status" value="1"/>
</dbReference>
<evidence type="ECO:0000313" key="3">
    <source>
        <dbReference type="Proteomes" id="UP000247612"/>
    </source>
</evidence>
<proteinExistence type="predicted"/>
<reference evidence="2 3" key="1">
    <citation type="submission" date="2018-05" db="EMBL/GenBank/DDBJ databases">
        <title>Genomic Encyclopedia of Type Strains, Phase IV (KMG-IV): sequencing the most valuable type-strain genomes for metagenomic binning, comparative biology and taxonomic classification.</title>
        <authorList>
            <person name="Goeker M."/>
        </authorList>
    </citation>
    <scope>NUCLEOTIDE SEQUENCE [LARGE SCALE GENOMIC DNA]</scope>
    <source>
        <strain evidence="2 3">JC118</strain>
    </source>
</reference>
<comment type="caution">
    <text evidence="2">The sequence shown here is derived from an EMBL/GenBank/DDBJ whole genome shotgun (WGS) entry which is preliminary data.</text>
</comment>
<organism evidence="2 3">
    <name type="scientific">Dielma fastidiosa</name>
    <dbReference type="NCBI Taxonomy" id="1034346"/>
    <lineage>
        <taxon>Bacteria</taxon>
        <taxon>Bacillati</taxon>
        <taxon>Bacillota</taxon>
        <taxon>Erysipelotrichia</taxon>
        <taxon>Erysipelotrichales</taxon>
        <taxon>Erysipelotrichaceae</taxon>
        <taxon>Dielma</taxon>
    </lineage>
</organism>
<gene>
    <name evidence="2" type="ORF">DES51_108115</name>
</gene>
<sequence>MRKRYCWGIVTIAVLILIWGNSMLPGSISGTISSEASQGILSVIYKLIPNLPFDFDSFHSFIRKAAHFGEYALLGICFYQFVCTYRIKHPLIYTLMLCAGCACIDELIQAFTPNRLSKLSDVMLDSIGAYCGMGLCHRVKRRMNDASNGWQKNAGS</sequence>
<dbReference type="Proteomes" id="UP000247612">
    <property type="component" value="Unassembled WGS sequence"/>
</dbReference>
<dbReference type="PANTHER" id="PTHR28008:SF1">
    <property type="entry name" value="DOMAIN PROTEIN, PUTATIVE (AFU_ORTHOLOGUE AFUA_3G10980)-RELATED"/>
    <property type="match status" value="1"/>
</dbReference>
<dbReference type="RefSeq" id="WP_084744312.1">
    <property type="nucleotide sequence ID" value="NZ_CABKRQ010000001.1"/>
</dbReference>
<dbReference type="EMBL" id="QJKH01000008">
    <property type="protein sequence ID" value="PXX78188.1"/>
    <property type="molecule type" value="Genomic_DNA"/>
</dbReference>
<feature type="domain" description="VanZ-like" evidence="1">
    <location>
        <begin position="12"/>
        <end position="137"/>
    </location>
</feature>
<dbReference type="STRING" id="1034346.GCA_000313565_00482"/>